<feature type="compositionally biased region" description="Basic and acidic residues" evidence="1">
    <location>
        <begin position="88"/>
        <end position="98"/>
    </location>
</feature>
<reference evidence="4" key="1">
    <citation type="submission" date="2016-10" db="EMBL/GenBank/DDBJ databases">
        <authorList>
            <person name="Varghese N."/>
            <person name="Submissions S."/>
        </authorList>
    </citation>
    <scope>NUCLEOTIDE SEQUENCE [LARGE SCALE GENOMIC DNA]</scope>
    <source>
        <strain evidence="4">DSM 21424</strain>
    </source>
</reference>
<feature type="compositionally biased region" description="Low complexity" evidence="1">
    <location>
        <begin position="190"/>
        <end position="199"/>
    </location>
</feature>
<dbReference type="AlphaFoldDB" id="A0A1G6ZRI5"/>
<dbReference type="CDD" id="cd00118">
    <property type="entry name" value="LysM"/>
    <property type="match status" value="1"/>
</dbReference>
<dbReference type="InterPro" id="IPR018392">
    <property type="entry name" value="LysM"/>
</dbReference>
<dbReference type="STRING" id="521013.SAMN04488567_0639"/>
<name>A0A1G6ZRI5_9RHOB</name>
<dbReference type="InterPro" id="IPR036779">
    <property type="entry name" value="LysM_dom_sf"/>
</dbReference>
<evidence type="ECO:0000313" key="3">
    <source>
        <dbReference type="EMBL" id="SDE04993.1"/>
    </source>
</evidence>
<proteinExistence type="predicted"/>
<keyword evidence="4" id="KW-1185">Reference proteome</keyword>
<evidence type="ECO:0000256" key="1">
    <source>
        <dbReference type="SAM" id="MobiDB-lite"/>
    </source>
</evidence>
<accession>A0A1G6ZRI5</accession>
<dbReference type="PANTHER" id="PTHR34700:SF4">
    <property type="entry name" value="PHAGE-LIKE ELEMENT PBSX PROTEIN XKDP"/>
    <property type="match status" value="1"/>
</dbReference>
<feature type="domain" description="LysM" evidence="2">
    <location>
        <begin position="424"/>
        <end position="473"/>
    </location>
</feature>
<gene>
    <name evidence="3" type="ORF">SAMN04488567_0639</name>
</gene>
<evidence type="ECO:0000259" key="2">
    <source>
        <dbReference type="PROSITE" id="PS51782"/>
    </source>
</evidence>
<feature type="compositionally biased region" description="Low complexity" evidence="1">
    <location>
        <begin position="222"/>
        <end position="235"/>
    </location>
</feature>
<dbReference type="PANTHER" id="PTHR34700">
    <property type="entry name" value="POTASSIUM BINDING PROTEIN KBP"/>
    <property type="match status" value="1"/>
</dbReference>
<dbReference type="InterPro" id="IPR052196">
    <property type="entry name" value="Bact_Kbp"/>
</dbReference>
<organism evidence="3 4">
    <name type="scientific">Limimaricola pyoseonensis</name>
    <dbReference type="NCBI Taxonomy" id="521013"/>
    <lineage>
        <taxon>Bacteria</taxon>
        <taxon>Pseudomonadati</taxon>
        <taxon>Pseudomonadota</taxon>
        <taxon>Alphaproteobacteria</taxon>
        <taxon>Rhodobacterales</taxon>
        <taxon>Paracoccaceae</taxon>
        <taxon>Limimaricola</taxon>
    </lineage>
</organism>
<feature type="region of interest" description="Disordered" evidence="1">
    <location>
        <begin position="59"/>
        <end position="98"/>
    </location>
</feature>
<feature type="compositionally biased region" description="Low complexity" evidence="1">
    <location>
        <begin position="257"/>
        <end position="269"/>
    </location>
</feature>
<feature type="region of interest" description="Disordered" evidence="1">
    <location>
        <begin position="179"/>
        <end position="269"/>
    </location>
</feature>
<protein>
    <submittedName>
        <fullName evidence="3">LysM domain-containing protein</fullName>
    </submittedName>
</protein>
<dbReference type="PROSITE" id="PS51782">
    <property type="entry name" value="LYSM"/>
    <property type="match status" value="1"/>
</dbReference>
<dbReference type="EMBL" id="FNAT01000001">
    <property type="protein sequence ID" value="SDE04993.1"/>
    <property type="molecule type" value="Genomic_DNA"/>
</dbReference>
<dbReference type="Gene3D" id="3.10.350.10">
    <property type="entry name" value="LysM domain"/>
    <property type="match status" value="1"/>
</dbReference>
<sequence>MALGAGAGVALVAGFAMLLPQVRQAALDVAPAWRAALSDATPLTTAAAPGGDAVAPASVVEEAPASDTRDTASGADPNAEAPPAAGTDKQDSDVADRPRIDTIRVAPDGETVLAGRARPGDRVRVLVDGAPAAEGRADGGGQFVIFLSLGGSDRPRRMTLLGDPEGDALLSEATTIIAPNAAPEPETERLAAAAPEPAGTGEGAEAEPVAASEAGQDRADATKSAAAGDAETQAAGSSSSETGRTPRPRILLPDPPGTRLAAPAPAAGSAPELPVALSAAPESPAAPAREAQARPPVLQADGGGLQLIQPALGPGATPEVLESVALDAIAYGPGGTLGLQGRARPGHSVRLYLDDAAVLDSAVGPQGGWEAGLDDLAPGLYRMRVDEIDAAGRVTSRIEMPFKRESREAIRDSLREEIAARGVAARTVQPGNTLWGIASERYGEGMAYMHVFEANAERIRNPDLIYPGQVFVLPEIDGG</sequence>
<evidence type="ECO:0000313" key="4">
    <source>
        <dbReference type="Proteomes" id="UP000198922"/>
    </source>
</evidence>
<dbReference type="Pfam" id="PF01476">
    <property type="entry name" value="LysM"/>
    <property type="match status" value="1"/>
</dbReference>
<dbReference type="Proteomes" id="UP000198922">
    <property type="component" value="Unassembled WGS sequence"/>
</dbReference>